<dbReference type="GeneID" id="41967923"/>
<evidence type="ECO:0000313" key="2">
    <source>
        <dbReference type="EMBL" id="TPX14082.1"/>
    </source>
</evidence>
<keyword evidence="1" id="KW-0472">Membrane</keyword>
<feature type="transmembrane region" description="Helical" evidence="1">
    <location>
        <begin position="282"/>
        <end position="305"/>
    </location>
</feature>
<comment type="caution">
    <text evidence="2">The sequence shown here is derived from an EMBL/GenBank/DDBJ whole genome shotgun (WGS) entry which is preliminary data.</text>
</comment>
<feature type="transmembrane region" description="Helical" evidence="1">
    <location>
        <begin position="50"/>
        <end position="75"/>
    </location>
</feature>
<reference evidence="2 3" key="1">
    <citation type="submission" date="2019-06" db="EMBL/GenBank/DDBJ databases">
        <title>Draft genome sequence of the filamentous fungus Phialemoniopsis curvata isolated from diesel fuel.</title>
        <authorList>
            <person name="Varaljay V.A."/>
            <person name="Lyon W.J."/>
            <person name="Crouch A.L."/>
            <person name="Drake C.E."/>
            <person name="Hollomon J.M."/>
            <person name="Nadeau L.J."/>
            <person name="Nunn H.S."/>
            <person name="Stevenson B.S."/>
            <person name="Bojanowski C.L."/>
            <person name="Crookes-Goodson W.J."/>
        </authorList>
    </citation>
    <scope>NUCLEOTIDE SEQUENCE [LARGE SCALE GENOMIC DNA]</scope>
    <source>
        <strain evidence="2 3">D216</strain>
    </source>
</reference>
<gene>
    <name evidence="2" type="ORF">E0L32_000476</name>
</gene>
<evidence type="ECO:0000256" key="1">
    <source>
        <dbReference type="SAM" id="Phobius"/>
    </source>
</evidence>
<proteinExistence type="predicted"/>
<dbReference type="PANTHER" id="PTHR37577:SF1">
    <property type="entry name" value="INTEGRAL MEMBRANE PROTEIN"/>
    <property type="match status" value="1"/>
</dbReference>
<feature type="transmembrane region" description="Helical" evidence="1">
    <location>
        <begin position="197"/>
        <end position="216"/>
    </location>
</feature>
<keyword evidence="3" id="KW-1185">Reference proteome</keyword>
<feature type="transmembrane region" description="Helical" evidence="1">
    <location>
        <begin position="330"/>
        <end position="357"/>
    </location>
</feature>
<accession>A0A507AVT1</accession>
<dbReference type="InterPro" id="IPR053018">
    <property type="entry name" value="Elsinochrome_Biosynth-Asso"/>
</dbReference>
<dbReference type="EMBL" id="SKBQ01000002">
    <property type="protein sequence ID" value="TPX14082.1"/>
    <property type="molecule type" value="Genomic_DNA"/>
</dbReference>
<organism evidence="2 3">
    <name type="scientific">Thyridium curvatum</name>
    <dbReference type="NCBI Taxonomy" id="1093900"/>
    <lineage>
        <taxon>Eukaryota</taxon>
        <taxon>Fungi</taxon>
        <taxon>Dikarya</taxon>
        <taxon>Ascomycota</taxon>
        <taxon>Pezizomycotina</taxon>
        <taxon>Sordariomycetes</taxon>
        <taxon>Sordariomycetidae</taxon>
        <taxon>Thyridiales</taxon>
        <taxon>Thyridiaceae</taxon>
        <taxon>Thyridium</taxon>
    </lineage>
</organism>
<feature type="transmembrane region" description="Helical" evidence="1">
    <location>
        <begin position="165"/>
        <end position="185"/>
    </location>
</feature>
<dbReference type="InParanoid" id="A0A507AVT1"/>
<dbReference type="OrthoDB" id="5427664at2759"/>
<sequence>MGSMFSIELGEDCLRITGKTIKCDVESFPNGTISAFGDYKRSQLPGDPDIAGIGVLVGFFAPCFLTIIFGLIAMFKSSFRLKHLHDRSGLPFRIYGLSLRGQASKPAIDVSDGRPSKRFESNEVLLTSMVAFADAQMLLMLAYSINFWLRSRCIILLYHFRVVLYMNLTCCATFVVIALWLPEFWGRSGARQMLSTILRTLFMAAVFILCIVNLLAQANVKDGRFPARDPRGNTTSSMMLLPTACFLDRHVRPYALLENRTEILRGIEPYENANSPSQMLEFRLACALTVCFLFALVWQGAYWWLNRKWEVGINDSIANKPRKQKRPRCCANFTILIWVFVWCFCFAVTTYSCYHVFSLRNWVDKSGWLRPSDTGNNPESEFVGVGQMVSVVTILGRILI</sequence>
<dbReference type="AlphaFoldDB" id="A0A507AVT1"/>
<keyword evidence="1" id="KW-0812">Transmembrane</keyword>
<keyword evidence="1" id="KW-1133">Transmembrane helix</keyword>
<name>A0A507AVT1_9PEZI</name>
<protein>
    <submittedName>
        <fullName evidence="2">Uncharacterized protein</fullName>
    </submittedName>
</protein>
<dbReference type="PANTHER" id="PTHR37577">
    <property type="entry name" value="INTEGRAL MEMBRANE PROTEIN"/>
    <property type="match status" value="1"/>
</dbReference>
<dbReference type="Proteomes" id="UP000319257">
    <property type="component" value="Unassembled WGS sequence"/>
</dbReference>
<dbReference type="RefSeq" id="XP_030995793.1">
    <property type="nucleotide sequence ID" value="XM_031139213.1"/>
</dbReference>
<dbReference type="STRING" id="1093900.A0A507AVT1"/>
<evidence type="ECO:0000313" key="3">
    <source>
        <dbReference type="Proteomes" id="UP000319257"/>
    </source>
</evidence>